<comment type="caution">
    <text evidence="1">The sequence shown here is derived from an EMBL/GenBank/DDBJ whole genome shotgun (WGS) entry which is preliminary data.</text>
</comment>
<evidence type="ECO:0000313" key="1">
    <source>
        <dbReference type="EMBL" id="EKE29626.1"/>
    </source>
</evidence>
<proteinExistence type="predicted"/>
<dbReference type="AlphaFoldDB" id="K2FEL3"/>
<organism evidence="1">
    <name type="scientific">uncultured bacterium</name>
    <name type="common">gcode 4</name>
    <dbReference type="NCBI Taxonomy" id="1234023"/>
    <lineage>
        <taxon>Bacteria</taxon>
        <taxon>environmental samples</taxon>
    </lineage>
</organism>
<dbReference type="EMBL" id="AMFJ01000133">
    <property type="protein sequence ID" value="EKE29626.1"/>
    <property type="molecule type" value="Genomic_DNA"/>
</dbReference>
<gene>
    <name evidence="1" type="ORF">ACD_2C00133G0002</name>
</gene>
<name>K2FEL3_9BACT</name>
<protein>
    <submittedName>
        <fullName evidence="1">Uncharacterized protein</fullName>
    </submittedName>
</protein>
<sequence length="533" mass="62465">MSTEVISSAEQFKALSWIPDTVKVPLLNEYRYTSEQLNELKRSLNLAQNTDEKQRIVDKFFEKKEWIKKDATEEVTYLKEVLANLTIENLKKSLEEIEKEQDPRARWFQTNLMLGALEAKWYRIRLERDSVSLEWAGQDDKRLEFETVMRNYIERSKFNFENLKTAVLHRTTKLDDYISINSDTDKNPLIENMSAKNYYEFLLKKYKLDCLIVTKNEIKSNCKISPRDKDFMLAYKNDAYEDYPIGTSLVQYTIESKERRVCAKQAEAAIHTAVWKLPDETRTKVEAVIKKDDRGINERIGDFIKDPFAEILNISASAGPIWWLAIIWALIYFAFTEPKKVFGWIAIWWLAKWTGLADYLGNEFWSYTKPGVKAKVEAKKETKIELKTENLTESQKSATNMVIKDNSIVDLTKNFAEKNKKWKNWKIEEYLNFINSPEFQNKTAQTLFYTKDQTQNIFMNEGSLDPSIALPANLDPAIFKKVMRQYLTGQFRNDSGQPIPGVKEFKDFENRYLENGKNKDKTLNSTLERIYSK</sequence>
<accession>K2FEL3</accession>
<reference evidence="1" key="1">
    <citation type="journal article" date="2012" name="Science">
        <title>Fermentation, hydrogen, and sulfur metabolism in multiple uncultivated bacterial phyla.</title>
        <authorList>
            <person name="Wrighton K.C."/>
            <person name="Thomas B.C."/>
            <person name="Sharon I."/>
            <person name="Miller C.S."/>
            <person name="Castelle C.J."/>
            <person name="VerBerkmoes N.C."/>
            <person name="Wilkins M.J."/>
            <person name="Hettich R.L."/>
            <person name="Lipton M.S."/>
            <person name="Williams K.H."/>
            <person name="Long P.E."/>
            <person name="Banfield J.F."/>
        </authorList>
    </citation>
    <scope>NUCLEOTIDE SEQUENCE [LARGE SCALE GENOMIC DNA]</scope>
</reference>